<dbReference type="InterPro" id="IPR001387">
    <property type="entry name" value="Cro/C1-type_HTH"/>
</dbReference>
<gene>
    <name evidence="3" type="ORF">LCGC14_0768400</name>
</gene>
<dbReference type="PANTHER" id="PTHR43236">
    <property type="entry name" value="ANTITOXIN HIGA1"/>
    <property type="match status" value="1"/>
</dbReference>
<feature type="domain" description="HTH cro/C1-type" evidence="2">
    <location>
        <begin position="20"/>
        <end position="74"/>
    </location>
</feature>
<dbReference type="PROSITE" id="PS50943">
    <property type="entry name" value="HTH_CROC1"/>
    <property type="match status" value="1"/>
</dbReference>
<protein>
    <recommendedName>
        <fullName evidence="2">HTH cro/C1-type domain-containing protein</fullName>
    </recommendedName>
</protein>
<dbReference type="InterPro" id="IPR052345">
    <property type="entry name" value="Rad_response_metalloprotease"/>
</dbReference>
<dbReference type="Pfam" id="PF06114">
    <property type="entry name" value="Peptidase_M78"/>
    <property type="match status" value="1"/>
</dbReference>
<name>A0A0F9QIW3_9ZZZZ</name>
<comment type="caution">
    <text evidence="3">The sequence shown here is derived from an EMBL/GenBank/DDBJ whole genome shotgun (WGS) entry which is preliminary data.</text>
</comment>
<dbReference type="InterPro" id="IPR010982">
    <property type="entry name" value="Lambda_DNA-bd_dom_sf"/>
</dbReference>
<dbReference type="InterPro" id="IPR010359">
    <property type="entry name" value="IrrE_HExxH"/>
</dbReference>
<evidence type="ECO:0000256" key="1">
    <source>
        <dbReference type="ARBA" id="ARBA00007227"/>
    </source>
</evidence>
<proteinExistence type="inferred from homology"/>
<organism evidence="3">
    <name type="scientific">marine sediment metagenome</name>
    <dbReference type="NCBI Taxonomy" id="412755"/>
    <lineage>
        <taxon>unclassified sequences</taxon>
        <taxon>metagenomes</taxon>
        <taxon>ecological metagenomes</taxon>
    </lineage>
</organism>
<reference evidence="3" key="1">
    <citation type="journal article" date="2015" name="Nature">
        <title>Complex archaea that bridge the gap between prokaryotes and eukaryotes.</title>
        <authorList>
            <person name="Spang A."/>
            <person name="Saw J.H."/>
            <person name="Jorgensen S.L."/>
            <person name="Zaremba-Niedzwiedzka K."/>
            <person name="Martijn J."/>
            <person name="Lind A.E."/>
            <person name="van Eijk R."/>
            <person name="Schleper C."/>
            <person name="Guy L."/>
            <person name="Ettema T.J."/>
        </authorList>
    </citation>
    <scope>NUCLEOTIDE SEQUENCE</scope>
</reference>
<dbReference type="Pfam" id="PF01381">
    <property type="entry name" value="HTH_3"/>
    <property type="match status" value="1"/>
</dbReference>
<evidence type="ECO:0000313" key="3">
    <source>
        <dbReference type="EMBL" id="KKN36952.1"/>
    </source>
</evidence>
<comment type="similarity">
    <text evidence="1">Belongs to the short-chain fatty acyl-CoA assimilation regulator (ScfR) family.</text>
</comment>
<dbReference type="Gene3D" id="1.10.260.40">
    <property type="entry name" value="lambda repressor-like DNA-binding domains"/>
    <property type="match status" value="1"/>
</dbReference>
<sequence>MAKNNHLPEQIMSAILGTRLRREREELGITQDALAKGVSLSSEFISLLELGKRMPSLETLTALADYFRKDVSYFLKEKEETFKIILRAEGLEEKARAEIKKFKIYCEEYMQLEELTGRHLEPGPIYAYVSPERMADEERRRMGFGDEPIRDIFSLLELNGLHILRQPIPEKSNISGIFIFFEAEGAAFALINSVQTVGQQALIAAHEYCHYLKDRNAGPIIDNPDIFIDEYVSLYHPREQFAQTFAVRFLIHPAKIKKIIDKDFHSKKLSFADVLYLKRYFGVSALAMLRTLKDLEYLSRSKFEEYQKLDPSPYEEVFFGKLAEEDRLRKGAKGVVFSSRLKNLALEAYKKKKISAEKLSRFLKRDMNKVKSLLEK</sequence>
<dbReference type="EMBL" id="LAZR01001931">
    <property type="protein sequence ID" value="KKN36952.1"/>
    <property type="molecule type" value="Genomic_DNA"/>
</dbReference>
<dbReference type="CDD" id="cd00093">
    <property type="entry name" value="HTH_XRE"/>
    <property type="match status" value="1"/>
</dbReference>
<evidence type="ECO:0000259" key="2">
    <source>
        <dbReference type="PROSITE" id="PS50943"/>
    </source>
</evidence>
<dbReference type="SUPFAM" id="SSF47413">
    <property type="entry name" value="lambda repressor-like DNA-binding domains"/>
    <property type="match status" value="1"/>
</dbReference>
<accession>A0A0F9QIW3</accession>
<dbReference type="SMART" id="SM00530">
    <property type="entry name" value="HTH_XRE"/>
    <property type="match status" value="1"/>
</dbReference>
<dbReference type="PANTHER" id="PTHR43236:SF1">
    <property type="entry name" value="BLL7220 PROTEIN"/>
    <property type="match status" value="1"/>
</dbReference>
<dbReference type="AlphaFoldDB" id="A0A0F9QIW3"/>
<dbReference type="GO" id="GO:0003677">
    <property type="term" value="F:DNA binding"/>
    <property type="evidence" value="ECO:0007669"/>
    <property type="project" value="InterPro"/>
</dbReference>